<evidence type="ECO:0000256" key="1">
    <source>
        <dbReference type="ARBA" id="ARBA00004123"/>
    </source>
</evidence>
<evidence type="ECO:0000256" key="4">
    <source>
        <dbReference type="ARBA" id="ARBA00023125"/>
    </source>
</evidence>
<proteinExistence type="predicted"/>
<evidence type="ECO:0000256" key="2">
    <source>
        <dbReference type="ARBA" id="ARBA00022737"/>
    </source>
</evidence>
<reference evidence="9" key="1">
    <citation type="submission" date="2020-10" db="EMBL/GenBank/DDBJ databases">
        <authorList>
            <person name="Han B."/>
            <person name="Lu T."/>
            <person name="Zhao Q."/>
            <person name="Huang X."/>
            <person name="Zhao Y."/>
        </authorList>
    </citation>
    <scope>NUCLEOTIDE SEQUENCE</scope>
</reference>
<organism evidence="9 10">
    <name type="scientific">Miscanthus lutarioriparius</name>
    <dbReference type="NCBI Taxonomy" id="422564"/>
    <lineage>
        <taxon>Eukaryota</taxon>
        <taxon>Viridiplantae</taxon>
        <taxon>Streptophyta</taxon>
        <taxon>Embryophyta</taxon>
        <taxon>Tracheophyta</taxon>
        <taxon>Spermatophyta</taxon>
        <taxon>Magnoliopsida</taxon>
        <taxon>Liliopsida</taxon>
        <taxon>Poales</taxon>
        <taxon>Poaceae</taxon>
        <taxon>PACMAD clade</taxon>
        <taxon>Panicoideae</taxon>
        <taxon>Andropogonodae</taxon>
        <taxon>Andropogoneae</taxon>
        <taxon>Saccharinae</taxon>
        <taxon>Miscanthus</taxon>
    </lineage>
</organism>
<dbReference type="Gene3D" id="1.10.10.60">
    <property type="entry name" value="Homeodomain-like"/>
    <property type="match status" value="2"/>
</dbReference>
<dbReference type="EMBL" id="CAJGYO010000010">
    <property type="protein sequence ID" value="CAD6256700.1"/>
    <property type="molecule type" value="Genomic_DNA"/>
</dbReference>
<dbReference type="InterPro" id="IPR017930">
    <property type="entry name" value="Myb_dom"/>
</dbReference>
<keyword evidence="5" id="KW-0804">Transcription</keyword>
<name>A0A811QL76_9POAL</name>
<comment type="caution">
    <text evidence="9">The sequence shown here is derived from an EMBL/GenBank/DDBJ whole genome shotgun (WGS) entry which is preliminary data.</text>
</comment>
<dbReference type="InterPro" id="IPR001005">
    <property type="entry name" value="SANT/Myb"/>
</dbReference>
<comment type="subcellular location">
    <subcellularLocation>
        <location evidence="1">Nucleus</location>
    </subcellularLocation>
</comment>
<evidence type="ECO:0000313" key="10">
    <source>
        <dbReference type="Proteomes" id="UP000604825"/>
    </source>
</evidence>
<dbReference type="FunFam" id="1.10.10.60:FF:000001">
    <property type="entry name" value="MYB-related transcription factor"/>
    <property type="match status" value="1"/>
</dbReference>
<evidence type="ECO:0000313" key="9">
    <source>
        <dbReference type="EMBL" id="CAD6256700.1"/>
    </source>
</evidence>
<dbReference type="InterPro" id="IPR009057">
    <property type="entry name" value="Homeodomain-like_sf"/>
</dbReference>
<dbReference type="CDD" id="cd00167">
    <property type="entry name" value="SANT"/>
    <property type="match status" value="2"/>
</dbReference>
<keyword evidence="3" id="KW-0805">Transcription regulation</keyword>
<dbReference type="PROSITE" id="PS51294">
    <property type="entry name" value="HTH_MYB"/>
    <property type="match status" value="2"/>
</dbReference>
<dbReference type="AlphaFoldDB" id="A0A811QL76"/>
<dbReference type="GO" id="GO:0009733">
    <property type="term" value="P:response to auxin"/>
    <property type="evidence" value="ECO:0007669"/>
    <property type="project" value="TreeGrafter"/>
</dbReference>
<dbReference type="PROSITE" id="PS50090">
    <property type="entry name" value="MYB_LIKE"/>
    <property type="match status" value="2"/>
</dbReference>
<keyword evidence="6" id="KW-0539">Nucleus</keyword>
<dbReference type="OrthoDB" id="2143914at2759"/>
<feature type="domain" description="HTH myb-type" evidence="8">
    <location>
        <begin position="67"/>
        <end position="117"/>
    </location>
</feature>
<dbReference type="GO" id="GO:0003700">
    <property type="term" value="F:DNA-binding transcription factor activity"/>
    <property type="evidence" value="ECO:0007669"/>
    <property type="project" value="UniProtKB-ARBA"/>
</dbReference>
<dbReference type="PANTHER" id="PTHR10641">
    <property type="entry name" value="MYB FAMILY TRANSCRIPTION FACTOR"/>
    <property type="match status" value="1"/>
</dbReference>
<dbReference type="GO" id="GO:0000976">
    <property type="term" value="F:transcription cis-regulatory region binding"/>
    <property type="evidence" value="ECO:0007669"/>
    <property type="project" value="UniProtKB-ARBA"/>
</dbReference>
<dbReference type="GO" id="GO:0005634">
    <property type="term" value="C:nucleus"/>
    <property type="evidence" value="ECO:0007669"/>
    <property type="project" value="UniProtKB-SubCell"/>
</dbReference>
<keyword evidence="10" id="KW-1185">Reference proteome</keyword>
<protein>
    <submittedName>
        <fullName evidence="9">Uncharacterized protein</fullName>
    </submittedName>
</protein>
<dbReference type="PANTHER" id="PTHR10641:SF1152">
    <property type="entry name" value="TRANSCRIPTION FACTOR MYB60"/>
    <property type="match status" value="1"/>
</dbReference>
<feature type="domain" description="Myb-like" evidence="7">
    <location>
        <begin position="63"/>
        <end position="113"/>
    </location>
</feature>
<feature type="domain" description="HTH myb-type" evidence="8">
    <location>
        <begin position="10"/>
        <end position="66"/>
    </location>
</feature>
<sequence length="294" mass="31958">MGRPPCCDNGVGVKKGPWTPEEDIVLVSYIQQHGPGNWRSVPENTGLMRCSKSCRLRWTNYLRPGIKRGNFTPHEEGIIIHLQALLGNKWAAIASYLPQRTDNDIKNYWNTHLKKKVKRLQQPAADSFQTTASSNAVTCSPNYYSPSSSSSHHSLQGMQQPMNSYPNTACSGAPSNNETTTTGVSNLFQAWMMRPSPAAAAATAANCKQIAMQEFQEEQDAAAANIVCQEQMVMTGGDVNKSSALEMVVAPEVMGASTATFSLLEDWLLDDMPGQAMDGLMGISAGCCSDPIMF</sequence>
<evidence type="ECO:0000259" key="7">
    <source>
        <dbReference type="PROSITE" id="PS50090"/>
    </source>
</evidence>
<dbReference type="GO" id="GO:1901141">
    <property type="term" value="P:regulation of lignin biosynthetic process"/>
    <property type="evidence" value="ECO:0007669"/>
    <property type="project" value="UniProtKB-ARBA"/>
</dbReference>
<gene>
    <name evidence="9" type="ORF">NCGR_LOCUS40203</name>
</gene>
<feature type="domain" description="Myb-like" evidence="7">
    <location>
        <begin position="10"/>
        <end position="62"/>
    </location>
</feature>
<evidence type="ECO:0000256" key="5">
    <source>
        <dbReference type="ARBA" id="ARBA00023163"/>
    </source>
</evidence>
<dbReference type="SUPFAM" id="SSF46689">
    <property type="entry name" value="Homeodomain-like"/>
    <property type="match status" value="1"/>
</dbReference>
<keyword evidence="4" id="KW-0238">DNA-binding</keyword>
<dbReference type="SMART" id="SM00717">
    <property type="entry name" value="SANT"/>
    <property type="match status" value="2"/>
</dbReference>
<evidence type="ECO:0000259" key="8">
    <source>
        <dbReference type="PROSITE" id="PS51294"/>
    </source>
</evidence>
<dbReference type="InterPro" id="IPR015495">
    <property type="entry name" value="Myb_TF_plants"/>
</dbReference>
<evidence type="ECO:0000256" key="3">
    <source>
        <dbReference type="ARBA" id="ARBA00023015"/>
    </source>
</evidence>
<evidence type="ECO:0000256" key="6">
    <source>
        <dbReference type="ARBA" id="ARBA00023242"/>
    </source>
</evidence>
<keyword evidence="2" id="KW-0677">Repeat</keyword>
<accession>A0A811QL76</accession>
<dbReference type="Proteomes" id="UP000604825">
    <property type="component" value="Unassembled WGS sequence"/>
</dbReference>
<dbReference type="Pfam" id="PF00249">
    <property type="entry name" value="Myb_DNA-binding"/>
    <property type="match status" value="2"/>
</dbReference>